<keyword evidence="8 9" id="KW-0012">Acyltransferase</keyword>
<dbReference type="Gene3D" id="3.60.110.10">
    <property type="entry name" value="Carbon-nitrogen hydrolase"/>
    <property type="match status" value="1"/>
</dbReference>
<name>A0A2K9LJU6_9GAMM</name>
<feature type="transmembrane region" description="Helical" evidence="9">
    <location>
        <begin position="31"/>
        <end position="48"/>
    </location>
</feature>
<dbReference type="EC" id="2.3.1.269" evidence="9"/>
<accession>A0A2K9LJU6</accession>
<dbReference type="InterPro" id="IPR004563">
    <property type="entry name" value="Apolipo_AcylTrfase"/>
</dbReference>
<dbReference type="Pfam" id="PF00795">
    <property type="entry name" value="CN_hydrolase"/>
    <property type="match status" value="1"/>
</dbReference>
<dbReference type="Proteomes" id="UP000235116">
    <property type="component" value="Chromosome"/>
</dbReference>
<evidence type="ECO:0000256" key="9">
    <source>
        <dbReference type="HAMAP-Rule" id="MF_01148"/>
    </source>
</evidence>
<gene>
    <name evidence="9 11" type="primary">lnt</name>
    <name evidence="11" type="ORF">Kalk_08845</name>
</gene>
<comment type="pathway">
    <text evidence="9">Protein modification; lipoprotein biosynthesis (N-acyl transfer).</text>
</comment>
<evidence type="ECO:0000256" key="8">
    <source>
        <dbReference type="ARBA" id="ARBA00023315"/>
    </source>
</evidence>
<reference evidence="12" key="1">
    <citation type="submission" date="2017-08" db="EMBL/GenBank/DDBJ databases">
        <title>Direct submision.</title>
        <authorList>
            <person name="Kim S.-J."/>
            <person name="Rhee S.-K."/>
        </authorList>
    </citation>
    <scope>NUCLEOTIDE SEQUENCE [LARGE SCALE GENOMIC DNA]</scope>
    <source>
        <strain evidence="12">GI5</strain>
    </source>
</reference>
<dbReference type="KEGG" id="kak:Kalk_08845"/>
<feature type="transmembrane region" description="Helical" evidence="9">
    <location>
        <begin position="122"/>
        <end position="143"/>
    </location>
</feature>
<keyword evidence="11" id="KW-0449">Lipoprotein</keyword>
<keyword evidence="7 9" id="KW-0472">Membrane</keyword>
<comment type="similarity">
    <text evidence="2 9">Belongs to the CN hydrolase family. Apolipoprotein N-acyltransferase subfamily.</text>
</comment>
<keyword evidence="4 9" id="KW-0808">Transferase</keyword>
<dbReference type="GO" id="GO:0005886">
    <property type="term" value="C:plasma membrane"/>
    <property type="evidence" value="ECO:0007669"/>
    <property type="project" value="UniProtKB-SubCell"/>
</dbReference>
<keyword evidence="5 9" id="KW-0812">Transmembrane</keyword>
<dbReference type="InterPro" id="IPR045378">
    <property type="entry name" value="LNT_N"/>
</dbReference>
<evidence type="ECO:0000256" key="4">
    <source>
        <dbReference type="ARBA" id="ARBA00022679"/>
    </source>
</evidence>
<comment type="catalytic activity">
    <reaction evidence="9">
        <text>N-terminal S-1,2-diacyl-sn-glyceryl-L-cysteinyl-[lipoprotein] + a glycerophospholipid = N-acyl-S-1,2-diacyl-sn-glyceryl-L-cysteinyl-[lipoprotein] + a 2-acyl-sn-glycero-3-phospholipid + H(+)</text>
        <dbReference type="Rhea" id="RHEA:48228"/>
        <dbReference type="Rhea" id="RHEA-COMP:14681"/>
        <dbReference type="Rhea" id="RHEA-COMP:14684"/>
        <dbReference type="ChEBI" id="CHEBI:15378"/>
        <dbReference type="ChEBI" id="CHEBI:136912"/>
        <dbReference type="ChEBI" id="CHEBI:140656"/>
        <dbReference type="ChEBI" id="CHEBI:140657"/>
        <dbReference type="ChEBI" id="CHEBI:140660"/>
        <dbReference type="EC" id="2.3.1.269"/>
    </reaction>
</comment>
<organism evidence="11 12">
    <name type="scientific">Ketobacter alkanivorans</name>
    <dbReference type="NCBI Taxonomy" id="1917421"/>
    <lineage>
        <taxon>Bacteria</taxon>
        <taxon>Pseudomonadati</taxon>
        <taxon>Pseudomonadota</taxon>
        <taxon>Gammaproteobacteria</taxon>
        <taxon>Pseudomonadales</taxon>
        <taxon>Ketobacteraceae</taxon>
        <taxon>Ketobacter</taxon>
    </lineage>
</organism>
<dbReference type="InterPro" id="IPR003010">
    <property type="entry name" value="C-N_Hydrolase"/>
</dbReference>
<dbReference type="SUPFAM" id="SSF56317">
    <property type="entry name" value="Carbon-nitrogen hydrolase"/>
    <property type="match status" value="1"/>
</dbReference>
<keyword evidence="12" id="KW-1185">Reference proteome</keyword>
<keyword evidence="3 9" id="KW-1003">Cell membrane</keyword>
<comment type="function">
    <text evidence="9">Catalyzes the phospholipid dependent N-acylation of the N-terminal cysteine of apolipoprotein, the last step in lipoprotein maturation.</text>
</comment>
<evidence type="ECO:0000256" key="5">
    <source>
        <dbReference type="ARBA" id="ARBA00022692"/>
    </source>
</evidence>
<comment type="subcellular location">
    <subcellularLocation>
        <location evidence="1 9">Cell membrane</location>
        <topology evidence="1 9">Multi-pass membrane protein</topology>
    </subcellularLocation>
</comment>
<evidence type="ECO:0000256" key="7">
    <source>
        <dbReference type="ARBA" id="ARBA00023136"/>
    </source>
</evidence>
<evidence type="ECO:0000256" key="2">
    <source>
        <dbReference type="ARBA" id="ARBA00010065"/>
    </source>
</evidence>
<dbReference type="PANTHER" id="PTHR38686">
    <property type="entry name" value="APOLIPOPROTEIN N-ACYLTRANSFERASE"/>
    <property type="match status" value="1"/>
</dbReference>
<feature type="transmembrane region" description="Helical" evidence="9">
    <location>
        <begin position="88"/>
        <end position="113"/>
    </location>
</feature>
<sequence length="531" mass="59338">MRRPSLMRQYLIASISGLLLAAPFIQPSWFVTPWLAFIPLFWCLRQAYHYLQCYLLGLMFGLAFAVAAGYWISPFIYLLKGYSYPTSFLIGIVFWVYSAQLFACACLASIWLIRCGKISELVAFPLIFGLFIHHFPMVFSPYLGGTQIKFELALQGVDLFGEQALSTLIILVNVTLLQAFTMGARCLSRKANGIATLLICCWFGYSAWSLSLWQSRMEQWSTLAIGLIQPNEAPQRGHTASVPGYSRTFPAEMDMSEQLVTAGAQWVIWPEARYKGYLELPRVRDAYHHAVKNLSTPLLFQDMERTSDGENTLLRNAAILLSGNDEPADIHFKVKRVPFGEYHPLAEAIPPIKPLLASFFGGFTDTIKPGIAAGFFTLSEFKIAPLICFEVMFGDYVAEQVQGRAEGAILTVLSSNGWFGSSRQPYQHLYGGALRAVENRLPMVHVMNNGPSAIILPTGRIIAETPFQQAGGYLLKLPYSAVSGGSFYTRHPHLFSSSCWVALSLLTLVAICHRRNQRYLARRARTTTQTS</sequence>
<dbReference type="AlphaFoldDB" id="A0A2K9LJU6"/>
<feature type="transmembrane region" description="Helical" evidence="9">
    <location>
        <begin position="194"/>
        <end position="213"/>
    </location>
</feature>
<dbReference type="PROSITE" id="PS50263">
    <property type="entry name" value="CN_HYDROLASE"/>
    <property type="match status" value="1"/>
</dbReference>
<evidence type="ECO:0000313" key="11">
    <source>
        <dbReference type="EMBL" id="AUM12520.1"/>
    </source>
</evidence>
<feature type="transmembrane region" description="Helical" evidence="9">
    <location>
        <begin position="163"/>
        <end position="182"/>
    </location>
</feature>
<dbReference type="UniPathway" id="UPA00666"/>
<dbReference type="EMBL" id="CP022684">
    <property type="protein sequence ID" value="AUM12520.1"/>
    <property type="molecule type" value="Genomic_DNA"/>
</dbReference>
<feature type="transmembrane region" description="Helical" evidence="9">
    <location>
        <begin position="494"/>
        <end position="513"/>
    </location>
</feature>
<keyword evidence="6 9" id="KW-1133">Transmembrane helix</keyword>
<dbReference type="HAMAP" id="MF_01148">
    <property type="entry name" value="Lnt"/>
    <property type="match status" value="1"/>
</dbReference>
<protein>
    <recommendedName>
        <fullName evidence="9">Apolipoprotein N-acyltransferase</fullName>
        <shortName evidence="9">ALP N-acyltransferase</shortName>
        <ecNumber evidence="9">2.3.1.269</ecNumber>
    </recommendedName>
</protein>
<evidence type="ECO:0000256" key="3">
    <source>
        <dbReference type="ARBA" id="ARBA00022475"/>
    </source>
</evidence>
<dbReference type="GO" id="GO:0042158">
    <property type="term" value="P:lipoprotein biosynthetic process"/>
    <property type="evidence" value="ECO:0007669"/>
    <property type="project" value="UniProtKB-UniRule"/>
</dbReference>
<dbReference type="Pfam" id="PF20154">
    <property type="entry name" value="LNT_N"/>
    <property type="match status" value="1"/>
</dbReference>
<dbReference type="GO" id="GO:0016410">
    <property type="term" value="F:N-acyltransferase activity"/>
    <property type="evidence" value="ECO:0007669"/>
    <property type="project" value="UniProtKB-UniRule"/>
</dbReference>
<evidence type="ECO:0000256" key="1">
    <source>
        <dbReference type="ARBA" id="ARBA00004651"/>
    </source>
</evidence>
<evidence type="ECO:0000313" key="12">
    <source>
        <dbReference type="Proteomes" id="UP000235116"/>
    </source>
</evidence>
<dbReference type="CDD" id="cd07571">
    <property type="entry name" value="ALP_N-acyl_transferase"/>
    <property type="match status" value="1"/>
</dbReference>
<proteinExistence type="inferred from homology"/>
<dbReference type="InterPro" id="IPR036526">
    <property type="entry name" value="C-N_Hydrolase_sf"/>
</dbReference>
<evidence type="ECO:0000256" key="6">
    <source>
        <dbReference type="ARBA" id="ARBA00022989"/>
    </source>
</evidence>
<feature type="transmembrane region" description="Helical" evidence="9">
    <location>
        <begin position="55"/>
        <end position="76"/>
    </location>
</feature>
<feature type="domain" description="CN hydrolase" evidence="10">
    <location>
        <begin position="223"/>
        <end position="484"/>
    </location>
</feature>
<dbReference type="NCBIfam" id="TIGR00546">
    <property type="entry name" value="lnt"/>
    <property type="match status" value="1"/>
</dbReference>
<dbReference type="PANTHER" id="PTHR38686:SF1">
    <property type="entry name" value="APOLIPOPROTEIN N-ACYLTRANSFERASE"/>
    <property type="match status" value="1"/>
</dbReference>
<evidence type="ECO:0000259" key="10">
    <source>
        <dbReference type="PROSITE" id="PS50263"/>
    </source>
</evidence>